<reference evidence="1" key="1">
    <citation type="submission" date="2014-03" db="EMBL/GenBank/DDBJ databases">
        <authorList>
            <person name="Emond-Rheault J.-G."/>
            <person name="Trudel M.V."/>
            <person name="Vincent A.T."/>
            <person name="Brochu F."/>
            <person name="Boyle B."/>
            <person name="Tanaka K.H."/>
            <person name="Attere S.A."/>
            <person name="Jubinville E."/>
            <person name="Frenette M."/>
            <person name="Derome N."/>
            <person name="Charette S.J."/>
        </authorList>
    </citation>
    <scope>NUCLEOTIDE SEQUENCE</scope>
    <source>
        <strain evidence="1">HER1085</strain>
    </source>
</reference>
<dbReference type="InterPro" id="IPR010982">
    <property type="entry name" value="Lambda_DNA-bd_dom_sf"/>
</dbReference>
<dbReference type="GO" id="GO:0003677">
    <property type="term" value="F:DNA binding"/>
    <property type="evidence" value="ECO:0007669"/>
    <property type="project" value="InterPro"/>
</dbReference>
<dbReference type="Pfam" id="PF14549">
    <property type="entry name" value="P22_Cro"/>
    <property type="match status" value="1"/>
</dbReference>
<protein>
    <submittedName>
        <fullName evidence="1">Putative phage regulatory protein</fullName>
    </submittedName>
</protein>
<dbReference type="EMBL" id="KJ626179">
    <property type="protein sequence ID" value="AIZ49635.1"/>
    <property type="molecule type" value="Genomic_DNA"/>
</dbReference>
<dbReference type="Gene3D" id="1.10.260.40">
    <property type="entry name" value="lambda repressor-like DNA-binding domains"/>
    <property type="match status" value="1"/>
</dbReference>
<accession>A0A0A7KXW6</accession>
<dbReference type="SUPFAM" id="SSF47413">
    <property type="entry name" value="lambda repressor-like DNA-binding domains"/>
    <property type="match status" value="1"/>
</dbReference>
<proteinExistence type="predicted"/>
<name>A0A0A7KXW6_AERSS</name>
<dbReference type="AlphaFoldDB" id="A0A0A7KXW6"/>
<organism evidence="1">
    <name type="scientific">Aeromonas salmonicida subsp. salmonicida</name>
    <dbReference type="NCBI Taxonomy" id="29491"/>
    <lineage>
        <taxon>Bacteria</taxon>
        <taxon>Pseudomonadati</taxon>
        <taxon>Pseudomonadota</taxon>
        <taxon>Gammaproteobacteria</taxon>
        <taxon>Aeromonadales</taxon>
        <taxon>Aeromonadaceae</taxon>
        <taxon>Aeromonas</taxon>
    </lineage>
</organism>
<reference evidence="1" key="2">
    <citation type="journal article" date="2015" name="Vet. Microbiol.">
        <title>Variants of a genomic island in Aeromonas salmonicida subsp. salmonicida link isolates with their geographical origins.</title>
        <authorList>
            <person name="Emond-Rheault J.G."/>
            <person name="Vincent A.T."/>
            <person name="Trudel M.V."/>
            <person name="Brochu F."/>
            <person name="Boyle B."/>
            <person name="Tanaka K.H."/>
            <person name="Attere S.A."/>
            <person name="Jubinville E."/>
            <person name="Loch T.P."/>
            <person name="Winters A.D."/>
            <person name="Faisal M."/>
            <person name="Frenette M."/>
            <person name="Derome N."/>
            <person name="Charette S.J."/>
        </authorList>
    </citation>
    <scope>NUCLEOTIDE SEQUENCE</scope>
    <source>
        <strain evidence="1">HER1085</strain>
    </source>
</reference>
<evidence type="ECO:0000313" key="1">
    <source>
        <dbReference type="EMBL" id="AIZ49635.1"/>
    </source>
</evidence>
<sequence>MPMVDLFGKPNQNVVCIVSNHERTPTNEKNRAIKFFGGNNALARAIGVTKSTVSEWPEVIPEKYASRIHFASGEELDFGLEDYRPEPVETKQAA</sequence>